<accession>A0AAD5NN71</accession>
<gene>
    <name evidence="1" type="ORF">LWI28_012042</name>
</gene>
<dbReference type="Proteomes" id="UP001064489">
    <property type="component" value="Chromosome 7"/>
</dbReference>
<keyword evidence="2" id="KW-1185">Reference proteome</keyword>
<dbReference type="EMBL" id="JAJSOW010000104">
    <property type="protein sequence ID" value="KAI9169412.1"/>
    <property type="molecule type" value="Genomic_DNA"/>
</dbReference>
<reference evidence="1" key="2">
    <citation type="submission" date="2023-02" db="EMBL/GenBank/DDBJ databases">
        <authorList>
            <person name="Swenson N.G."/>
            <person name="Wegrzyn J.L."/>
            <person name="Mcevoy S.L."/>
        </authorList>
    </citation>
    <scope>NUCLEOTIDE SEQUENCE</scope>
    <source>
        <strain evidence="1">91603</strain>
        <tissue evidence="1">Leaf</tissue>
    </source>
</reference>
<protein>
    <submittedName>
        <fullName evidence="1">Uncharacterized protein</fullName>
    </submittedName>
</protein>
<evidence type="ECO:0000313" key="2">
    <source>
        <dbReference type="Proteomes" id="UP001064489"/>
    </source>
</evidence>
<name>A0AAD5NN71_ACENE</name>
<dbReference type="Gene3D" id="3.40.50.720">
    <property type="entry name" value="NAD(P)-binding Rossmann-like Domain"/>
    <property type="match status" value="1"/>
</dbReference>
<sequence>MIPKRQNIYLHLMGQKKDLKSSKQTCWMKDLLILQLMLVMVFSIRSALKPMTLRLEDEKPNEATYRISRERAESSLGINFSSWEVTLKDTIESLKEKGFLSF</sequence>
<dbReference type="AlphaFoldDB" id="A0AAD5NN71"/>
<comment type="caution">
    <text evidence="1">The sequence shown here is derived from an EMBL/GenBank/DDBJ whole genome shotgun (WGS) entry which is preliminary data.</text>
</comment>
<evidence type="ECO:0000313" key="1">
    <source>
        <dbReference type="EMBL" id="KAI9169412.1"/>
    </source>
</evidence>
<organism evidence="1 2">
    <name type="scientific">Acer negundo</name>
    <name type="common">Box elder</name>
    <dbReference type="NCBI Taxonomy" id="4023"/>
    <lineage>
        <taxon>Eukaryota</taxon>
        <taxon>Viridiplantae</taxon>
        <taxon>Streptophyta</taxon>
        <taxon>Embryophyta</taxon>
        <taxon>Tracheophyta</taxon>
        <taxon>Spermatophyta</taxon>
        <taxon>Magnoliopsida</taxon>
        <taxon>eudicotyledons</taxon>
        <taxon>Gunneridae</taxon>
        <taxon>Pentapetalae</taxon>
        <taxon>rosids</taxon>
        <taxon>malvids</taxon>
        <taxon>Sapindales</taxon>
        <taxon>Sapindaceae</taxon>
        <taxon>Hippocastanoideae</taxon>
        <taxon>Acereae</taxon>
        <taxon>Acer</taxon>
    </lineage>
</organism>
<proteinExistence type="predicted"/>
<reference evidence="1" key="1">
    <citation type="journal article" date="2022" name="Plant J.">
        <title>Strategies of tolerance reflected in two North American maple genomes.</title>
        <authorList>
            <person name="McEvoy S.L."/>
            <person name="Sezen U.U."/>
            <person name="Trouern-Trend A."/>
            <person name="McMahon S.M."/>
            <person name="Schaberg P.G."/>
            <person name="Yang J."/>
            <person name="Wegrzyn J.L."/>
            <person name="Swenson N.G."/>
        </authorList>
    </citation>
    <scope>NUCLEOTIDE SEQUENCE</scope>
    <source>
        <strain evidence="1">91603</strain>
    </source>
</reference>